<evidence type="ECO:0000313" key="2">
    <source>
        <dbReference type="Proteomes" id="UP001229421"/>
    </source>
</evidence>
<accession>A0AAD8KKT1</accession>
<proteinExistence type="predicted"/>
<evidence type="ECO:0000313" key="1">
    <source>
        <dbReference type="EMBL" id="KAK1422951.1"/>
    </source>
</evidence>
<name>A0AAD8KKT1_TARER</name>
<dbReference type="Proteomes" id="UP001229421">
    <property type="component" value="Unassembled WGS sequence"/>
</dbReference>
<comment type="caution">
    <text evidence="1">The sequence shown here is derived from an EMBL/GenBank/DDBJ whole genome shotgun (WGS) entry which is preliminary data.</text>
</comment>
<reference evidence="1" key="1">
    <citation type="journal article" date="2023" name="bioRxiv">
        <title>Improved chromosome-level genome assembly for marigold (Tagetes erecta).</title>
        <authorList>
            <person name="Jiang F."/>
            <person name="Yuan L."/>
            <person name="Wang S."/>
            <person name="Wang H."/>
            <person name="Xu D."/>
            <person name="Wang A."/>
            <person name="Fan W."/>
        </authorList>
    </citation>
    <scope>NUCLEOTIDE SEQUENCE</scope>
    <source>
        <strain evidence="1">WSJ</strain>
        <tissue evidence="1">Leaf</tissue>
    </source>
</reference>
<dbReference type="EMBL" id="JAUHHV010000005">
    <property type="protein sequence ID" value="KAK1422951.1"/>
    <property type="molecule type" value="Genomic_DNA"/>
</dbReference>
<organism evidence="1 2">
    <name type="scientific">Tagetes erecta</name>
    <name type="common">African marigold</name>
    <dbReference type="NCBI Taxonomy" id="13708"/>
    <lineage>
        <taxon>Eukaryota</taxon>
        <taxon>Viridiplantae</taxon>
        <taxon>Streptophyta</taxon>
        <taxon>Embryophyta</taxon>
        <taxon>Tracheophyta</taxon>
        <taxon>Spermatophyta</taxon>
        <taxon>Magnoliopsida</taxon>
        <taxon>eudicotyledons</taxon>
        <taxon>Gunneridae</taxon>
        <taxon>Pentapetalae</taxon>
        <taxon>asterids</taxon>
        <taxon>campanulids</taxon>
        <taxon>Asterales</taxon>
        <taxon>Asteraceae</taxon>
        <taxon>Asteroideae</taxon>
        <taxon>Heliantheae alliance</taxon>
        <taxon>Tageteae</taxon>
        <taxon>Tagetes</taxon>
    </lineage>
</organism>
<protein>
    <submittedName>
        <fullName evidence="1">Uncharacterized protein</fullName>
    </submittedName>
</protein>
<keyword evidence="2" id="KW-1185">Reference proteome</keyword>
<gene>
    <name evidence="1" type="ORF">QVD17_18241</name>
</gene>
<dbReference type="AlphaFoldDB" id="A0AAD8KKT1"/>
<sequence>MSVKIHAQKLKSFCKTRLPLEDEELESDLIHHPSLFVLLIKEKAKNKFKPLTLLYKSYLLHKLPIRPLISILYQIKFKNKIASEEIIKAAVKTYYIHQKGKKEY</sequence>